<comment type="subcellular location">
    <subcellularLocation>
        <location evidence="1">Secreted</location>
    </subcellularLocation>
</comment>
<gene>
    <name evidence="5" type="primary">LOC114341597</name>
</gene>
<proteinExistence type="inferred from homology"/>
<feature type="signal peptide" evidence="4">
    <location>
        <begin position="1"/>
        <end position="20"/>
    </location>
</feature>
<evidence type="ECO:0000256" key="2">
    <source>
        <dbReference type="ARBA" id="ARBA00008098"/>
    </source>
</evidence>
<accession>A0A6P7GF18</accession>
<dbReference type="AlphaFoldDB" id="A0A6P7GF18"/>
<evidence type="ECO:0000256" key="3">
    <source>
        <dbReference type="ARBA" id="ARBA00022525"/>
    </source>
</evidence>
<dbReference type="InParanoid" id="A0A6P7GF18"/>
<comment type="similarity">
    <text evidence="2">Belongs to the PBP/GOBP family.</text>
</comment>
<dbReference type="GO" id="GO:0005576">
    <property type="term" value="C:extracellular region"/>
    <property type="evidence" value="ECO:0007669"/>
    <property type="project" value="UniProtKB-SubCell"/>
</dbReference>
<keyword evidence="4" id="KW-0732">Signal</keyword>
<protein>
    <submittedName>
        <fullName evidence="5">Uncharacterized protein LOC114341597</fullName>
    </submittedName>
</protein>
<evidence type="ECO:0000256" key="1">
    <source>
        <dbReference type="ARBA" id="ARBA00004613"/>
    </source>
</evidence>
<dbReference type="GO" id="GO:0005549">
    <property type="term" value="F:odorant binding"/>
    <property type="evidence" value="ECO:0007669"/>
    <property type="project" value="InterPro"/>
</dbReference>
<name>A0A6P7GF18_DIAVI</name>
<reference evidence="5" key="1">
    <citation type="submission" date="2025-08" db="UniProtKB">
        <authorList>
            <consortium name="RefSeq"/>
        </authorList>
    </citation>
    <scope>IDENTIFICATION</scope>
    <source>
        <tissue evidence="5">Whole insect</tissue>
    </source>
</reference>
<dbReference type="InterPro" id="IPR036728">
    <property type="entry name" value="PBP_GOBP_sf"/>
</dbReference>
<evidence type="ECO:0000256" key="4">
    <source>
        <dbReference type="SAM" id="SignalP"/>
    </source>
</evidence>
<dbReference type="Gene3D" id="1.10.238.20">
    <property type="entry name" value="Pheromone/general odorant binding protein domain"/>
    <property type="match status" value="1"/>
</dbReference>
<dbReference type="PANTHER" id="PTHR21066:SF17">
    <property type="entry name" value="AGAP011368-PA"/>
    <property type="match status" value="1"/>
</dbReference>
<organism evidence="5">
    <name type="scientific">Diabrotica virgifera virgifera</name>
    <name type="common">western corn rootworm</name>
    <dbReference type="NCBI Taxonomy" id="50390"/>
    <lineage>
        <taxon>Eukaryota</taxon>
        <taxon>Metazoa</taxon>
        <taxon>Ecdysozoa</taxon>
        <taxon>Arthropoda</taxon>
        <taxon>Hexapoda</taxon>
        <taxon>Insecta</taxon>
        <taxon>Pterygota</taxon>
        <taxon>Neoptera</taxon>
        <taxon>Endopterygota</taxon>
        <taxon>Coleoptera</taxon>
        <taxon>Polyphaga</taxon>
        <taxon>Cucujiformia</taxon>
        <taxon>Chrysomeloidea</taxon>
        <taxon>Chrysomelidae</taxon>
        <taxon>Galerucinae</taxon>
        <taxon>Diabroticina</taxon>
        <taxon>Diabroticites</taxon>
        <taxon>Diabrotica</taxon>
    </lineage>
</organism>
<feature type="chain" id="PRO_5028475138" evidence="4">
    <location>
        <begin position="21"/>
        <end position="239"/>
    </location>
</feature>
<evidence type="ECO:0000313" key="5">
    <source>
        <dbReference type="RefSeq" id="XP_028148204.1"/>
    </source>
</evidence>
<dbReference type="PANTHER" id="PTHR21066">
    <property type="entry name" value="ODORANT-BINDING PROTEIN 59A-RELATED"/>
    <property type="match status" value="1"/>
</dbReference>
<dbReference type="InterPro" id="IPR052295">
    <property type="entry name" value="Odorant-binding_protein"/>
</dbReference>
<dbReference type="SUPFAM" id="SSF47565">
    <property type="entry name" value="Insect pheromone/odorant-binding proteins"/>
    <property type="match status" value="1"/>
</dbReference>
<dbReference type="RefSeq" id="XP_028148204.1">
    <property type="nucleotide sequence ID" value="XM_028292403.1"/>
</dbReference>
<sequence length="239" mass="27616">MYKIVIFATVSAVLILSVNAYEFNNPDYNRIIADEIDNFERELYVPSVRTRREAPEDEKCPPRKHKLCCGEELIHKLHHDKKDSRSECFKQIMGKEDNPNNIPHDPFDCKSIEERQNKFLCVLQCEGQKNNIIDDDGNIKPEEYRKYIQTQLADVEYLADVQDKIIAGCLADIKNASKSSGKCKSDGMVSEFCVFKNIQLNCPEDQIKDKVFCEKMRERLRQENGRPMVLPPPPPHPKA</sequence>
<keyword evidence="3" id="KW-0964">Secreted</keyword>